<comment type="caution">
    <text evidence="4">The sequence shown here is derived from an EMBL/GenBank/DDBJ whole genome shotgun (WGS) entry which is preliminary data.</text>
</comment>
<evidence type="ECO:0000259" key="3">
    <source>
        <dbReference type="PROSITE" id="PS50975"/>
    </source>
</evidence>
<dbReference type="InterPro" id="IPR011761">
    <property type="entry name" value="ATP-grasp"/>
</dbReference>
<dbReference type="EMBL" id="MPRK01000139">
    <property type="protein sequence ID" value="OOZ39124.1"/>
    <property type="molecule type" value="Genomic_DNA"/>
</dbReference>
<accession>A0A1T2L244</accession>
<name>A0A1T2L244_9GAMM</name>
<evidence type="ECO:0000313" key="4">
    <source>
        <dbReference type="EMBL" id="OOZ39124.1"/>
    </source>
</evidence>
<keyword evidence="2" id="KW-0067">ATP-binding</keyword>
<keyword evidence="2" id="KW-0547">Nucleotide-binding</keyword>
<dbReference type="GO" id="GO:0005524">
    <property type="term" value="F:ATP binding"/>
    <property type="evidence" value="ECO:0007669"/>
    <property type="project" value="UniProtKB-UniRule"/>
</dbReference>
<dbReference type="GO" id="GO:0046872">
    <property type="term" value="F:metal ion binding"/>
    <property type="evidence" value="ECO:0007669"/>
    <property type="project" value="InterPro"/>
</dbReference>
<keyword evidence="5" id="KW-1185">Reference proteome</keyword>
<evidence type="ECO:0000256" key="1">
    <source>
        <dbReference type="ARBA" id="ARBA00023211"/>
    </source>
</evidence>
<sequence length="603" mass="66408">MAFSCDVVYSKNNDKTTLFLPNCMHIQTRVFHGPNQYADMAGVVMEFEPLFNTSLSANAIDTQWEKLNEGNETLWMKQKPDEEISFTDLSAAIASYLHQPVALKHQACVAHGQSDENAASWVIVCHYRLDAAHLILHSSITLAKEIFSGIFTGRSNIDTSKSKPVENIRQRIARLHATPTRQVLMDAAVLRDIPFYPISTGGNIWQYGQGIFGKHYRSAANEFDSYTGGLLCRNKVWSNQLIHSLGFPGTVHGVAHNFSNAEKIASEIGYPVVVKPIDGGMGRGITASIDTPSILHDAFRLAAKHSQQGVIVERHVKGIDHRLSVFGGQLAWVNAKTPARVIGDGIHSVRGLIELDNQLRQSNKTGKQIVMDNAMNTLLAKNGLSFDYCPTAGEVVYLRSVANTSMGGGSKEVTDRIHPDNREMAETLARAFRMDAIGIDFITENISCSWRDSECAVIEVNQTPGVLNVPNAEKVLLRMFPPGSEGRMPTVLLIDPPRELAQHVAKRLIDADFCVGQATDSQTLLGDCSRGKTTDTLQARVNSLILNPQCEALVVIANADSIMQNGLPLDRFDLTLIERNVPSDIPRCAPRRENRRRVVPGSH</sequence>
<evidence type="ECO:0000256" key="2">
    <source>
        <dbReference type="PROSITE-ProRule" id="PRU00409"/>
    </source>
</evidence>
<dbReference type="PANTHER" id="PTHR21621:SF0">
    <property type="entry name" value="BETA-CITRYLGLUTAMATE SYNTHASE B-RELATED"/>
    <property type="match status" value="1"/>
</dbReference>
<dbReference type="Pfam" id="PF02786">
    <property type="entry name" value="CPSase_L_D2"/>
    <property type="match status" value="1"/>
</dbReference>
<gene>
    <name evidence="4" type="ORF">BOW52_07600</name>
</gene>
<dbReference type="GO" id="GO:0005737">
    <property type="term" value="C:cytoplasm"/>
    <property type="evidence" value="ECO:0007669"/>
    <property type="project" value="TreeGrafter"/>
</dbReference>
<dbReference type="GO" id="GO:0018169">
    <property type="term" value="F:ribosomal S6-glutamic acid ligase activity"/>
    <property type="evidence" value="ECO:0007669"/>
    <property type="project" value="TreeGrafter"/>
</dbReference>
<dbReference type="Proteomes" id="UP000190198">
    <property type="component" value="Unassembled WGS sequence"/>
</dbReference>
<proteinExistence type="predicted"/>
<dbReference type="GO" id="GO:0009432">
    <property type="term" value="P:SOS response"/>
    <property type="evidence" value="ECO:0007669"/>
    <property type="project" value="TreeGrafter"/>
</dbReference>
<keyword evidence="1" id="KW-0464">Manganese</keyword>
<dbReference type="SUPFAM" id="SSF56059">
    <property type="entry name" value="Glutathione synthetase ATP-binding domain-like"/>
    <property type="match status" value="1"/>
</dbReference>
<dbReference type="PANTHER" id="PTHR21621">
    <property type="entry name" value="RIBOSOMAL PROTEIN S6 MODIFICATION PROTEIN"/>
    <property type="match status" value="1"/>
</dbReference>
<evidence type="ECO:0000313" key="5">
    <source>
        <dbReference type="Proteomes" id="UP000190198"/>
    </source>
</evidence>
<organism evidence="4 5">
    <name type="scientific">Solemya elarraichensis gill symbiont</name>
    <dbReference type="NCBI Taxonomy" id="1918949"/>
    <lineage>
        <taxon>Bacteria</taxon>
        <taxon>Pseudomonadati</taxon>
        <taxon>Pseudomonadota</taxon>
        <taxon>Gammaproteobacteria</taxon>
        <taxon>sulfur-oxidizing symbionts</taxon>
    </lineage>
</organism>
<dbReference type="PROSITE" id="PS50975">
    <property type="entry name" value="ATP_GRASP"/>
    <property type="match status" value="1"/>
</dbReference>
<dbReference type="Gene3D" id="3.30.470.20">
    <property type="entry name" value="ATP-grasp fold, B domain"/>
    <property type="match status" value="2"/>
</dbReference>
<dbReference type="InterPro" id="IPR005479">
    <property type="entry name" value="CPAse_ATP-bd"/>
</dbReference>
<feature type="domain" description="ATP-grasp" evidence="3">
    <location>
        <begin position="239"/>
        <end position="505"/>
    </location>
</feature>
<dbReference type="AlphaFoldDB" id="A0A1T2L244"/>
<protein>
    <recommendedName>
        <fullName evidence="3">ATP-grasp domain-containing protein</fullName>
    </recommendedName>
</protein>
<reference evidence="4 5" key="1">
    <citation type="submission" date="2016-11" db="EMBL/GenBank/DDBJ databases">
        <title>Mixed transmission modes and dynamic genome evolution in an obligate animal-bacterial symbiosis.</title>
        <authorList>
            <person name="Russell S.L."/>
            <person name="Corbett-Detig R.B."/>
            <person name="Cavanaugh C.M."/>
        </authorList>
    </citation>
    <scope>NUCLEOTIDE SEQUENCE [LARGE SCALE GENOMIC DNA]</scope>
    <source>
        <strain evidence="4">Sp-SM6</strain>
    </source>
</reference>